<protein>
    <recommendedName>
        <fullName evidence="4">Photosynthesis system II assembly factor Ycf48/Hcf136-like domain-containing protein</fullName>
    </recommendedName>
</protein>
<evidence type="ECO:0000256" key="3">
    <source>
        <dbReference type="SAM" id="SignalP"/>
    </source>
</evidence>
<reference evidence="5" key="1">
    <citation type="submission" date="2021-05" db="EMBL/GenBank/DDBJ databases">
        <title>The genome of the haptophyte Pavlova lutheri (Diacronema luteri, Pavlovales) - a model for lipid biosynthesis in eukaryotic algae.</title>
        <authorList>
            <person name="Hulatt C.J."/>
            <person name="Posewitz M.C."/>
        </authorList>
    </citation>
    <scope>NUCLEOTIDE SEQUENCE</scope>
    <source>
        <strain evidence="5">NIVA-4/92</strain>
    </source>
</reference>
<keyword evidence="6" id="KW-1185">Reference proteome</keyword>
<dbReference type="Gene3D" id="2.130.10.10">
    <property type="entry name" value="YVTN repeat-like/Quinoprotein amine dehydrogenase"/>
    <property type="match status" value="1"/>
</dbReference>
<evidence type="ECO:0000256" key="2">
    <source>
        <dbReference type="ARBA" id="ARBA00023276"/>
    </source>
</evidence>
<keyword evidence="1" id="KW-0602">Photosynthesis</keyword>
<accession>A0A8J5X9Z3</accession>
<organism evidence="5 6">
    <name type="scientific">Diacronema lutheri</name>
    <name type="common">Unicellular marine alga</name>
    <name type="synonym">Monochrysis lutheri</name>
    <dbReference type="NCBI Taxonomy" id="2081491"/>
    <lineage>
        <taxon>Eukaryota</taxon>
        <taxon>Haptista</taxon>
        <taxon>Haptophyta</taxon>
        <taxon>Pavlovophyceae</taxon>
        <taxon>Pavlovales</taxon>
        <taxon>Pavlovaceae</taxon>
        <taxon>Diacronema</taxon>
    </lineage>
</organism>
<dbReference type="NCBIfam" id="NF010237">
    <property type="entry name" value="PRK13684.1"/>
    <property type="match status" value="1"/>
</dbReference>
<feature type="domain" description="Photosynthesis system II assembly factor Ycf48/Hcf136-like" evidence="4">
    <location>
        <begin position="77"/>
        <end position="404"/>
    </location>
</feature>
<dbReference type="InterPro" id="IPR015943">
    <property type="entry name" value="WD40/YVTN_repeat-like_dom_sf"/>
</dbReference>
<comment type="caution">
    <text evidence="5">The sequence shown here is derived from an EMBL/GenBank/DDBJ whole genome shotgun (WGS) entry which is preliminary data.</text>
</comment>
<dbReference type="SUPFAM" id="SSF110296">
    <property type="entry name" value="Oligoxyloglucan reducing end-specific cellobiohydrolase"/>
    <property type="match status" value="1"/>
</dbReference>
<dbReference type="OMA" id="EGWIAGQ"/>
<dbReference type="EMBL" id="JAGTXO010000042">
    <property type="protein sequence ID" value="KAG8459285.1"/>
    <property type="molecule type" value="Genomic_DNA"/>
</dbReference>
<gene>
    <name evidence="5" type="ORF">KFE25_014130</name>
</gene>
<dbReference type="Proteomes" id="UP000751190">
    <property type="component" value="Unassembled WGS sequence"/>
</dbReference>
<sequence>MATLVALALNALAFSGSATAGRRASALGRSATGSSRIVAIAAEPGRRELLATGSAALAVSLLASPSPASAGLFGGSAKKSAWTQVDIPVDSILFDVEFDTNQPEHGWIVGNKGTFLETKDGGKRWEQKAFANLDTEDEINYRFTKVSFKDGEGWVIGKPSILLHTKDGGTSWERIPLSPKLPGEPVSITALGNGKAEMCTSQGAIYYTESSGRNWAAQVQETIEATLNRVSSSGVQGASYFAGAITNVVRNAAGEYLAISSRGNFFLTWQPGSEFWIPHNRATSKRISNMGFVSDKLKDGGLWMATNAGGLALLDGAADLSQVQLTFSDLKINSAGFGILDVGFKSPTEVYAIGGAGLLLGSEDAGKTWTRDVEADNIPSNFYKVKFFKDKGFILGSQGVLLRYTGTGAGGK</sequence>
<dbReference type="GO" id="GO:0015979">
    <property type="term" value="P:photosynthesis"/>
    <property type="evidence" value="ECO:0007669"/>
    <property type="project" value="UniProtKB-KW"/>
</dbReference>
<evidence type="ECO:0000259" key="4">
    <source>
        <dbReference type="Pfam" id="PF14870"/>
    </source>
</evidence>
<dbReference type="InterPro" id="IPR028203">
    <property type="entry name" value="PSII_CF48-like_dom"/>
</dbReference>
<dbReference type="OrthoDB" id="1878471at2759"/>
<dbReference type="PANTHER" id="PTHR47199">
    <property type="entry name" value="PHOTOSYSTEM II STABILITY/ASSEMBLY FACTOR HCF136, CHLOROPLASTIC"/>
    <property type="match status" value="1"/>
</dbReference>
<evidence type="ECO:0000313" key="5">
    <source>
        <dbReference type="EMBL" id="KAG8459285.1"/>
    </source>
</evidence>
<proteinExistence type="predicted"/>
<feature type="chain" id="PRO_5035323636" description="Photosynthesis system II assembly factor Ycf48/Hcf136-like domain-containing protein" evidence="3">
    <location>
        <begin position="21"/>
        <end position="412"/>
    </location>
</feature>
<evidence type="ECO:0000313" key="6">
    <source>
        <dbReference type="Proteomes" id="UP000751190"/>
    </source>
</evidence>
<evidence type="ECO:0000256" key="1">
    <source>
        <dbReference type="ARBA" id="ARBA00022531"/>
    </source>
</evidence>
<feature type="signal peptide" evidence="3">
    <location>
        <begin position="1"/>
        <end position="20"/>
    </location>
</feature>
<dbReference type="GO" id="GO:0009523">
    <property type="term" value="C:photosystem II"/>
    <property type="evidence" value="ECO:0007669"/>
    <property type="project" value="UniProtKB-KW"/>
</dbReference>
<keyword evidence="2" id="KW-0604">Photosystem II</keyword>
<keyword evidence="3" id="KW-0732">Signal</keyword>
<dbReference type="AlphaFoldDB" id="A0A8J5X9Z3"/>
<dbReference type="PANTHER" id="PTHR47199:SF2">
    <property type="entry name" value="PHOTOSYSTEM II STABILITY_ASSEMBLY FACTOR HCF136, CHLOROPLASTIC"/>
    <property type="match status" value="1"/>
</dbReference>
<name>A0A8J5X9Z3_DIALT</name>
<dbReference type="Pfam" id="PF14870">
    <property type="entry name" value="PSII_BNR"/>
    <property type="match status" value="1"/>
</dbReference>